<gene>
    <name evidence="2" type="ORF">QQF64_016559</name>
</gene>
<proteinExistence type="predicted"/>
<keyword evidence="3" id="KW-1185">Reference proteome</keyword>
<keyword evidence="1" id="KW-0175">Coiled coil</keyword>
<organism evidence="2 3">
    <name type="scientific">Cirrhinus molitorella</name>
    <name type="common">mud carp</name>
    <dbReference type="NCBI Taxonomy" id="172907"/>
    <lineage>
        <taxon>Eukaryota</taxon>
        <taxon>Metazoa</taxon>
        <taxon>Chordata</taxon>
        <taxon>Craniata</taxon>
        <taxon>Vertebrata</taxon>
        <taxon>Euteleostomi</taxon>
        <taxon>Actinopterygii</taxon>
        <taxon>Neopterygii</taxon>
        <taxon>Teleostei</taxon>
        <taxon>Ostariophysi</taxon>
        <taxon>Cypriniformes</taxon>
        <taxon>Cyprinidae</taxon>
        <taxon>Labeoninae</taxon>
        <taxon>Labeonini</taxon>
        <taxon>Cirrhinus</taxon>
    </lineage>
</organism>
<reference evidence="2 3" key="1">
    <citation type="submission" date="2023-09" db="EMBL/GenBank/DDBJ databases">
        <authorList>
            <person name="Wang M."/>
        </authorList>
    </citation>
    <scope>NUCLEOTIDE SEQUENCE [LARGE SCALE GENOMIC DNA]</scope>
    <source>
        <strain evidence="2">GT-2023</strain>
        <tissue evidence="2">Liver</tissue>
    </source>
</reference>
<accession>A0ABR3LN52</accession>
<protein>
    <submittedName>
        <fullName evidence="2">Uncharacterized protein</fullName>
    </submittedName>
</protein>
<evidence type="ECO:0000256" key="1">
    <source>
        <dbReference type="SAM" id="Coils"/>
    </source>
</evidence>
<name>A0ABR3LN52_9TELE</name>
<dbReference type="Proteomes" id="UP001558613">
    <property type="component" value="Unassembled WGS sequence"/>
</dbReference>
<sequence length="185" mass="21158">MQADLEKTINDSEARLEEVRNIVLSNLWSRYGKDEMETAIQEAERACERAAEIPVIAVNRDGYEFQLDSAKGIIHGAIRSLAVWEMWIPAAEKPTLEARVKNLKACSNNLEARKVEFITAQRVAEDERDRVRVLQMPMAAPQPTLRIKPTSLPKFSGCKINFHRWKRDWENLQKQGEPTGSVEVK</sequence>
<feature type="coiled-coil region" evidence="1">
    <location>
        <begin position="2"/>
        <end position="53"/>
    </location>
</feature>
<evidence type="ECO:0000313" key="3">
    <source>
        <dbReference type="Proteomes" id="UP001558613"/>
    </source>
</evidence>
<comment type="caution">
    <text evidence="2">The sequence shown here is derived from an EMBL/GenBank/DDBJ whole genome shotgun (WGS) entry which is preliminary data.</text>
</comment>
<evidence type="ECO:0000313" key="2">
    <source>
        <dbReference type="EMBL" id="KAL1254330.1"/>
    </source>
</evidence>
<dbReference type="EMBL" id="JAYMGO010000020">
    <property type="protein sequence ID" value="KAL1254330.1"/>
    <property type="molecule type" value="Genomic_DNA"/>
</dbReference>